<keyword evidence="1" id="KW-0472">Membrane</keyword>
<dbReference type="InterPro" id="IPR050879">
    <property type="entry name" value="Acyltransferase_3"/>
</dbReference>
<feature type="transmembrane region" description="Helical" evidence="1">
    <location>
        <begin position="321"/>
        <end position="338"/>
    </location>
</feature>
<feature type="transmembrane region" description="Helical" evidence="1">
    <location>
        <begin position="264"/>
        <end position="288"/>
    </location>
</feature>
<comment type="caution">
    <text evidence="3">The sequence shown here is derived from an EMBL/GenBank/DDBJ whole genome shotgun (WGS) entry which is preliminary data.</text>
</comment>
<feature type="transmembrane region" description="Helical" evidence="1">
    <location>
        <begin position="375"/>
        <end position="392"/>
    </location>
</feature>
<dbReference type="PANTHER" id="PTHR23028">
    <property type="entry name" value="ACETYLTRANSFERASE"/>
    <property type="match status" value="1"/>
</dbReference>
<proteinExistence type="predicted"/>
<dbReference type="EMBL" id="LFZO01000312">
    <property type="protein sequence ID" value="KXT09710.1"/>
    <property type="molecule type" value="Genomic_DNA"/>
</dbReference>
<keyword evidence="4" id="KW-1185">Reference proteome</keyword>
<dbReference type="PANTHER" id="PTHR23028:SF134">
    <property type="entry name" value="PUTATIVE (AFU_ORTHOLOGUE AFUA_4G08520)-RELATED"/>
    <property type="match status" value="1"/>
</dbReference>
<accession>A0A139I4M6</accession>
<dbReference type="Proteomes" id="UP000073492">
    <property type="component" value="Unassembled WGS sequence"/>
</dbReference>
<dbReference type="AlphaFoldDB" id="A0A139I4M6"/>
<dbReference type="STRING" id="113226.A0A139I4M6"/>
<keyword evidence="1" id="KW-1133">Transmembrane helix</keyword>
<feature type="transmembrane region" description="Helical" evidence="1">
    <location>
        <begin position="127"/>
        <end position="147"/>
    </location>
</feature>
<dbReference type="Pfam" id="PF01757">
    <property type="entry name" value="Acyl_transf_3"/>
    <property type="match status" value="1"/>
</dbReference>
<protein>
    <recommendedName>
        <fullName evidence="2">Acyltransferase 3 domain-containing protein</fullName>
    </recommendedName>
</protein>
<feature type="domain" description="Acyltransferase 3" evidence="2">
    <location>
        <begin position="71"/>
        <end position="435"/>
    </location>
</feature>
<evidence type="ECO:0000313" key="4">
    <source>
        <dbReference type="Proteomes" id="UP000073492"/>
    </source>
</evidence>
<dbReference type="GO" id="GO:0016747">
    <property type="term" value="F:acyltransferase activity, transferring groups other than amino-acyl groups"/>
    <property type="evidence" value="ECO:0007669"/>
    <property type="project" value="InterPro"/>
</dbReference>
<name>A0A139I4M6_9PEZI</name>
<gene>
    <name evidence="3" type="ORF">AC579_1683</name>
</gene>
<organism evidence="3 4">
    <name type="scientific">Pseudocercospora musae</name>
    <dbReference type="NCBI Taxonomy" id="113226"/>
    <lineage>
        <taxon>Eukaryota</taxon>
        <taxon>Fungi</taxon>
        <taxon>Dikarya</taxon>
        <taxon>Ascomycota</taxon>
        <taxon>Pezizomycotina</taxon>
        <taxon>Dothideomycetes</taxon>
        <taxon>Dothideomycetidae</taxon>
        <taxon>Mycosphaerellales</taxon>
        <taxon>Mycosphaerellaceae</taxon>
        <taxon>Pseudocercospora</taxon>
    </lineage>
</organism>
<dbReference type="InterPro" id="IPR002656">
    <property type="entry name" value="Acyl_transf_3_dom"/>
</dbReference>
<evidence type="ECO:0000313" key="3">
    <source>
        <dbReference type="EMBL" id="KXT09710.1"/>
    </source>
</evidence>
<evidence type="ECO:0000259" key="2">
    <source>
        <dbReference type="Pfam" id="PF01757"/>
    </source>
</evidence>
<keyword evidence="1" id="KW-0812">Transmembrane</keyword>
<dbReference type="OrthoDB" id="5819582at2759"/>
<feature type="transmembrane region" description="Helical" evidence="1">
    <location>
        <begin position="79"/>
        <end position="107"/>
    </location>
</feature>
<reference evidence="3 4" key="1">
    <citation type="submission" date="2015-07" db="EMBL/GenBank/DDBJ databases">
        <title>Comparative genomics of the Sigatoka disease complex on banana suggests a link between parallel evolutionary changes in Pseudocercospora fijiensis and Pseudocercospora eumusae and increased virulence on the banana host.</title>
        <authorList>
            <person name="Chang T.-C."/>
            <person name="Salvucci A."/>
            <person name="Crous P.W."/>
            <person name="Stergiopoulos I."/>
        </authorList>
    </citation>
    <scope>NUCLEOTIDE SEQUENCE [LARGE SCALE GENOMIC DNA]</scope>
    <source>
        <strain evidence="3 4">CBS 116634</strain>
    </source>
</reference>
<feature type="transmembrane region" description="Helical" evidence="1">
    <location>
        <begin position="173"/>
        <end position="197"/>
    </location>
</feature>
<evidence type="ECO:0000256" key="1">
    <source>
        <dbReference type="SAM" id="Phobius"/>
    </source>
</evidence>
<sequence length="518" mass="59616">MSHTTDQQMGLLSQLIDEKPPPAPATARNNNAIRTFSIKNVLSGIWSVLKPECFEKRAPGTGSGKRPGPTAWLDGLRGVAAFCVCIMHLSVFTHQGLELCYGAAYFWQTFNTSPAAWPILRLPFTGGHFMVILFFTISGYVVPRSLISLLHQGRRDDFIEALNAAMVRRMGRLFIPVWISTLMLAFFWHITGIATAFPEHQSNIFWELWAWWKDQMKFTYFFRGGFLFTYYNVHTWTIPVELRGSLSLFVWLFCTHQVGTRSRILLTFAMTLYWVIGAAGAWYGAFFAGMLTAELDLLSANGLHVPLPWDPIFRFFKRRRVLKVILMHLLLVSGLWLASQPSSDTQDMQEVLGKCGAWGTLMKFIPDSYKEGNTTYRWFWLFWAAWFILVSVKEIPWVRWLFETGPAQYLGRHSFSLYLVHGPMIGLLSDRLFYLTGVKIPSNDDDIKRFGHLQNKWKDASWWFLPEGGPYAMEPNYLFCVAMSLPVMLYVAEVVTRTCDIPGIKISRWYYAKMKSLR</sequence>